<dbReference type="Gene3D" id="1.20.1070.10">
    <property type="entry name" value="Rhodopsin 7-helix transmembrane proteins"/>
    <property type="match status" value="1"/>
</dbReference>
<feature type="transmembrane region" description="Helical" evidence="1">
    <location>
        <begin position="25"/>
        <end position="48"/>
    </location>
</feature>
<dbReference type="SUPFAM" id="SSF81321">
    <property type="entry name" value="Family A G protein-coupled receptor-like"/>
    <property type="match status" value="1"/>
</dbReference>
<reference evidence="2 3" key="1">
    <citation type="submission" date="2014-09" db="EMBL/GenBank/DDBJ databases">
        <authorList>
            <person name="Martin A.A."/>
        </authorList>
    </citation>
    <scope>NUCLEOTIDE SEQUENCE</scope>
    <source>
        <strain evidence="3">ED321</strain>
        <strain evidence="2">ED321 Heterogonic</strain>
    </source>
</reference>
<evidence type="ECO:0000313" key="2">
    <source>
        <dbReference type="EMBL" id="CEF64747.1"/>
    </source>
</evidence>
<feature type="transmembrane region" description="Helical" evidence="1">
    <location>
        <begin position="275"/>
        <end position="298"/>
    </location>
</feature>
<keyword evidence="2" id="KW-0675">Receptor</keyword>
<dbReference type="InterPro" id="IPR019424">
    <property type="entry name" value="7TM_GPCR_Srsx"/>
</dbReference>
<feature type="transmembrane region" description="Helical" evidence="1">
    <location>
        <begin position="236"/>
        <end position="254"/>
    </location>
</feature>
<dbReference type="CTD" id="36377112"/>
<feature type="transmembrane region" description="Helical" evidence="1">
    <location>
        <begin position="111"/>
        <end position="134"/>
    </location>
</feature>
<evidence type="ECO:0000313" key="5">
    <source>
        <dbReference type="WormBase" id="SRAE_1000300000"/>
    </source>
</evidence>
<proteinExistence type="predicted"/>
<gene>
    <name evidence="2 4 5" type="ORF">SRAE_1000300000</name>
</gene>
<accession>A0A090L4X0</accession>
<keyword evidence="1" id="KW-1133">Transmembrane helix</keyword>
<keyword evidence="1" id="KW-0812">Transmembrane</keyword>
<feature type="transmembrane region" description="Helical" evidence="1">
    <location>
        <begin position="68"/>
        <end position="90"/>
    </location>
</feature>
<feature type="transmembrane region" description="Helical" evidence="1">
    <location>
        <begin position="318"/>
        <end position="344"/>
    </location>
</feature>
<evidence type="ECO:0000313" key="4">
    <source>
        <dbReference type="WBParaSite" id="SRAE_1000300000.1"/>
    </source>
</evidence>
<dbReference type="AlphaFoldDB" id="A0A090L4X0"/>
<sequence>MSNIAMLCVFKASPKKNKSNAFHKLYYVDFFFKMYCALISSIAKLQLFYINGYFFWHIQRLSYFEFNITTQIIMSILVAYGNYIDITFLTGREILRHYILWYHIKLTNKSVCLFIFLIIFTALFGVLLNGVVFFDRVEMPMKKMDVSLEGTQTTLEDLFSKSIVIKVKTKIFMILIFACLLNYRKLILFLAIGDLCNCIYVFMQGYERKEIYLLASETGYIQNQTYWTCALKVFDWMGLLGSLIPHIVTFVMGIERLIAFRCPIFFKRYLNKSDIKACIFCFIYTFINIILAFTLAFLHRDTPSRYYCGRKVSYTHVYISFIYGMSVFGYVSCFLITLSVLIYLKFLLNLDKKVIIIYKKNTNESKDFKRRIKSYQRIKQVVVISFISSITISLPNFISLASVVVGPLDSYIADTADCISVGKSSINFFVYLIFDKEFRNSIIRLYENIRQLLI</sequence>
<evidence type="ECO:0000313" key="3">
    <source>
        <dbReference type="Proteomes" id="UP000035682"/>
    </source>
</evidence>
<dbReference type="EMBL" id="LN609528">
    <property type="protein sequence ID" value="CEF64747.1"/>
    <property type="molecule type" value="Genomic_DNA"/>
</dbReference>
<dbReference type="WBParaSite" id="SRAE_1000300000.1">
    <property type="protein sequence ID" value="SRAE_1000300000.1"/>
    <property type="gene ID" value="WBGene00259617"/>
</dbReference>
<dbReference type="Pfam" id="PF10320">
    <property type="entry name" value="7TM_GPCR_Srsx"/>
    <property type="match status" value="1"/>
</dbReference>
<name>A0A090L4X0_STRRB</name>
<evidence type="ECO:0000256" key="1">
    <source>
        <dbReference type="SAM" id="Phobius"/>
    </source>
</evidence>
<keyword evidence="1" id="KW-0472">Membrane</keyword>
<dbReference type="RefSeq" id="XP_024503948.1">
    <property type="nucleotide sequence ID" value="XM_024650142.1"/>
</dbReference>
<feature type="transmembrane region" description="Helical" evidence="1">
    <location>
        <begin position="381"/>
        <end position="405"/>
    </location>
</feature>
<dbReference type="GeneID" id="36377112"/>
<dbReference type="WormBase" id="SRAE_1000300000">
    <property type="protein sequence ID" value="SRP00475"/>
    <property type="gene ID" value="WBGene00259617"/>
</dbReference>
<dbReference type="OrthoDB" id="5876466at2759"/>
<keyword evidence="3" id="KW-1185">Reference proteome</keyword>
<organism evidence="2">
    <name type="scientific">Strongyloides ratti</name>
    <name type="common">Parasitic roundworm</name>
    <dbReference type="NCBI Taxonomy" id="34506"/>
    <lineage>
        <taxon>Eukaryota</taxon>
        <taxon>Metazoa</taxon>
        <taxon>Ecdysozoa</taxon>
        <taxon>Nematoda</taxon>
        <taxon>Chromadorea</taxon>
        <taxon>Rhabditida</taxon>
        <taxon>Tylenchina</taxon>
        <taxon>Panagrolaimomorpha</taxon>
        <taxon>Strongyloidoidea</taxon>
        <taxon>Strongyloididae</taxon>
        <taxon>Strongyloides</taxon>
    </lineage>
</organism>
<dbReference type="Proteomes" id="UP000035682">
    <property type="component" value="Unplaced"/>
</dbReference>
<protein>
    <submittedName>
        <fullName evidence="2 4">7TM GPCR, olfactory receptor/chemoreceptor Srsx family-containing protein</fullName>
    </submittedName>
</protein>
<reference evidence="4" key="2">
    <citation type="submission" date="2020-12" db="UniProtKB">
        <authorList>
            <consortium name="WormBaseParasite"/>
        </authorList>
    </citation>
    <scope>IDENTIFICATION</scope>
</reference>